<feature type="transmembrane region" description="Helical" evidence="7">
    <location>
        <begin position="535"/>
        <end position="554"/>
    </location>
</feature>
<feature type="transmembrane region" description="Helical" evidence="7">
    <location>
        <begin position="89"/>
        <end position="112"/>
    </location>
</feature>
<feature type="region of interest" description="Disordered" evidence="6">
    <location>
        <begin position="566"/>
        <end position="594"/>
    </location>
</feature>
<dbReference type="PROSITE" id="PS01022">
    <property type="entry name" value="PTR2_1"/>
    <property type="match status" value="1"/>
</dbReference>
<sequence length="594" mass="65321">MEITIDEKKKILKGERKKGGLKTMPFIMANETFEKVASVGSHANMILYLKSAYHLSNATGTTIMFLWTAISYATPTIGALVSDSYFGRYLVIAFGSFISFLGVLVLWLTAVIPGVTPPPCKKINENLRICEPAKPSQLLFLFCSFVLMAIGAGGIRACSLAFGADQFDNPKNPKNERILQRFFNWYYTLVLFTVMISVIVVVGIQVSAGWVVGFGVPVAFMFGSIVLFLLGTPTYIRLKPNSSLLKDFGHVIASAWRNRGAFLPTPDSGKWYYGKGSKLVKPTDNLRFLNSACLIRNLDKDLDSEGLAKDPRKLCTVKQVEEFKALIKVLPIWASGITVAVTLSQQTFPVLQAGTMKRHFIGKLTIPAASYGVFTIFTLTIWVAVYDVVLVPILAKITKRPRGLTNKQRMGMGLLVSCLYTFAAGAVEHKRRSLAISEGLAGKPDAVVNMSAMWLVPQHCLIGIAEGLNAIGQIEFYYSQFPKTMSTIGVSLLSLGTAVGNVVGAIIVQIIDHSTKKAGKVSWVSSNLNQGHYDYYYWLLGILSVGNFFYYLMCSRAYGSDDRKIWDDGEETDDEGQATHQPDGSPLFHKPPAA</sequence>
<dbReference type="InterPro" id="IPR036259">
    <property type="entry name" value="MFS_trans_sf"/>
</dbReference>
<dbReference type="GO" id="GO:0016020">
    <property type="term" value="C:membrane"/>
    <property type="evidence" value="ECO:0007669"/>
    <property type="project" value="UniProtKB-SubCell"/>
</dbReference>
<feature type="transmembrane region" description="Helical" evidence="7">
    <location>
        <begin position="210"/>
        <end position="230"/>
    </location>
</feature>
<evidence type="ECO:0000313" key="8">
    <source>
        <dbReference type="EMBL" id="KAJ8750699.1"/>
    </source>
</evidence>
<feature type="transmembrane region" description="Helical" evidence="7">
    <location>
        <begin position="63"/>
        <end position="82"/>
    </location>
</feature>
<reference evidence="8 9" key="1">
    <citation type="submission" date="2021-09" db="EMBL/GenBank/DDBJ databases">
        <title>Genomic insights and catalytic innovation underlie evolution of tropane alkaloids biosynthesis.</title>
        <authorList>
            <person name="Wang Y.-J."/>
            <person name="Tian T."/>
            <person name="Huang J.-P."/>
            <person name="Huang S.-X."/>
        </authorList>
    </citation>
    <scope>NUCLEOTIDE SEQUENCE [LARGE SCALE GENOMIC DNA]</scope>
    <source>
        <strain evidence="8">KIB-2018</strain>
        <tissue evidence="8">Leaf</tissue>
    </source>
</reference>
<dbReference type="InterPro" id="IPR018456">
    <property type="entry name" value="PTR2_symporter_CS"/>
</dbReference>
<organism evidence="8 9">
    <name type="scientific">Erythroxylum novogranatense</name>
    <dbReference type="NCBI Taxonomy" id="1862640"/>
    <lineage>
        <taxon>Eukaryota</taxon>
        <taxon>Viridiplantae</taxon>
        <taxon>Streptophyta</taxon>
        <taxon>Embryophyta</taxon>
        <taxon>Tracheophyta</taxon>
        <taxon>Spermatophyta</taxon>
        <taxon>Magnoliopsida</taxon>
        <taxon>eudicotyledons</taxon>
        <taxon>Gunneridae</taxon>
        <taxon>Pentapetalae</taxon>
        <taxon>rosids</taxon>
        <taxon>fabids</taxon>
        <taxon>Malpighiales</taxon>
        <taxon>Erythroxylaceae</taxon>
        <taxon>Erythroxylum</taxon>
    </lineage>
</organism>
<dbReference type="Proteomes" id="UP001159364">
    <property type="component" value="Linkage Group LG11"/>
</dbReference>
<proteinExistence type="inferred from homology"/>
<dbReference type="AlphaFoldDB" id="A0AAV8SEW6"/>
<dbReference type="InterPro" id="IPR000109">
    <property type="entry name" value="POT_fam"/>
</dbReference>
<keyword evidence="5 7" id="KW-0472">Membrane</keyword>
<feature type="transmembrane region" description="Helical" evidence="7">
    <location>
        <begin position="368"/>
        <end position="389"/>
    </location>
</feature>
<dbReference type="CDD" id="cd17416">
    <property type="entry name" value="MFS_NPF1_2"/>
    <property type="match status" value="1"/>
</dbReference>
<dbReference type="PANTHER" id="PTHR11654">
    <property type="entry name" value="OLIGOPEPTIDE TRANSPORTER-RELATED"/>
    <property type="match status" value="1"/>
</dbReference>
<keyword evidence="3 7" id="KW-0812">Transmembrane</keyword>
<gene>
    <name evidence="8" type="ORF">K2173_015880</name>
</gene>
<comment type="subcellular location">
    <subcellularLocation>
        <location evidence="1">Membrane</location>
        <topology evidence="1">Multi-pass membrane protein</topology>
    </subcellularLocation>
</comment>
<accession>A0AAV8SEW6</accession>
<dbReference type="Gene3D" id="1.20.1250.20">
    <property type="entry name" value="MFS general substrate transporter like domains"/>
    <property type="match status" value="1"/>
</dbReference>
<feature type="transmembrane region" description="Helical" evidence="7">
    <location>
        <begin position="185"/>
        <end position="204"/>
    </location>
</feature>
<protein>
    <submittedName>
        <fullName evidence="8">Uncharacterized protein</fullName>
    </submittedName>
</protein>
<dbReference type="GO" id="GO:0022857">
    <property type="term" value="F:transmembrane transporter activity"/>
    <property type="evidence" value="ECO:0007669"/>
    <property type="project" value="InterPro"/>
</dbReference>
<keyword evidence="4 7" id="KW-1133">Transmembrane helix</keyword>
<evidence type="ECO:0000256" key="1">
    <source>
        <dbReference type="ARBA" id="ARBA00004141"/>
    </source>
</evidence>
<dbReference type="Pfam" id="PF00854">
    <property type="entry name" value="PTR2"/>
    <property type="match status" value="1"/>
</dbReference>
<feature type="transmembrane region" description="Helical" evidence="7">
    <location>
        <begin position="488"/>
        <end position="511"/>
    </location>
</feature>
<dbReference type="GO" id="GO:0006857">
    <property type="term" value="P:oligopeptide transport"/>
    <property type="evidence" value="ECO:0007669"/>
    <property type="project" value="InterPro"/>
</dbReference>
<evidence type="ECO:0000256" key="4">
    <source>
        <dbReference type="ARBA" id="ARBA00022989"/>
    </source>
</evidence>
<name>A0AAV8SEW6_9ROSI</name>
<feature type="transmembrane region" description="Helical" evidence="7">
    <location>
        <begin position="410"/>
        <end position="427"/>
    </location>
</feature>
<comment type="caution">
    <text evidence="8">The sequence shown here is derived from an EMBL/GenBank/DDBJ whole genome shotgun (WGS) entry which is preliminary data.</text>
</comment>
<evidence type="ECO:0000256" key="3">
    <source>
        <dbReference type="ARBA" id="ARBA00022692"/>
    </source>
</evidence>
<keyword evidence="9" id="KW-1185">Reference proteome</keyword>
<evidence type="ECO:0000256" key="6">
    <source>
        <dbReference type="SAM" id="MobiDB-lite"/>
    </source>
</evidence>
<evidence type="ECO:0000256" key="7">
    <source>
        <dbReference type="SAM" id="Phobius"/>
    </source>
</evidence>
<comment type="similarity">
    <text evidence="2">Belongs to the major facilitator superfamily. Proton-dependent oligopeptide transporter (POT/PTR) (TC 2.A.17) family.</text>
</comment>
<evidence type="ECO:0000313" key="9">
    <source>
        <dbReference type="Proteomes" id="UP001159364"/>
    </source>
</evidence>
<evidence type="ECO:0000256" key="5">
    <source>
        <dbReference type="ARBA" id="ARBA00023136"/>
    </source>
</evidence>
<dbReference type="EMBL" id="JAIWQS010000011">
    <property type="protein sequence ID" value="KAJ8750699.1"/>
    <property type="molecule type" value="Genomic_DNA"/>
</dbReference>
<feature type="transmembrane region" description="Helical" evidence="7">
    <location>
        <begin position="138"/>
        <end position="164"/>
    </location>
</feature>
<dbReference type="SUPFAM" id="SSF103473">
    <property type="entry name" value="MFS general substrate transporter"/>
    <property type="match status" value="1"/>
</dbReference>
<evidence type="ECO:0000256" key="2">
    <source>
        <dbReference type="ARBA" id="ARBA00005982"/>
    </source>
</evidence>